<gene>
    <name evidence="1" type="ORF">NCTC10207_02257</name>
</gene>
<name>A0A7Z9A6S2_9MICC</name>
<proteinExistence type="predicted"/>
<protein>
    <recommendedName>
        <fullName evidence="3">SMI1/KNR4 family protein</fullName>
    </recommendedName>
</protein>
<evidence type="ECO:0000313" key="1">
    <source>
        <dbReference type="EMBL" id="VEI24787.1"/>
    </source>
</evidence>
<sequence>MIDKIDFLNKYTLNEHQVEILTGVDSNVQELPKLWQDILAISERQERVKQVLQYWQQKVGKYLINTTSYLSEYLYDVEVMKIGQDFYLLYTVVGRRHKVMYYAGGNPNKTKAALNSIGQSFVSQLPESLKKFYFELHDGFYYYPSRSMGLEATQSIMRLADEEWGILEDGAPVPIDLSSSYSFFTNGMGRYVVLDLSEGNPLSEAVLWDSSAPARYHLDFWAIVDEWITIGFDG</sequence>
<dbReference type="RefSeq" id="WP_023132796.1">
    <property type="nucleotide sequence ID" value="NZ_JAOVAS010000002.1"/>
</dbReference>
<dbReference type="AlphaFoldDB" id="A0A7Z9A6S2"/>
<evidence type="ECO:0000313" key="2">
    <source>
        <dbReference type="Proteomes" id="UP000282386"/>
    </source>
</evidence>
<dbReference type="EMBL" id="LR134479">
    <property type="protein sequence ID" value="VEI24787.1"/>
    <property type="molecule type" value="Genomic_DNA"/>
</dbReference>
<accession>A0A7Z9A6S2</accession>
<dbReference type="Proteomes" id="UP000282386">
    <property type="component" value="Chromosome"/>
</dbReference>
<evidence type="ECO:0008006" key="3">
    <source>
        <dbReference type="Google" id="ProtNLM"/>
    </source>
</evidence>
<organism evidence="1 2">
    <name type="scientific">Rothia aeria</name>
    <dbReference type="NCBI Taxonomy" id="172042"/>
    <lineage>
        <taxon>Bacteria</taxon>
        <taxon>Bacillati</taxon>
        <taxon>Actinomycetota</taxon>
        <taxon>Actinomycetes</taxon>
        <taxon>Micrococcales</taxon>
        <taxon>Micrococcaceae</taxon>
        <taxon>Rothia</taxon>
    </lineage>
</organism>
<reference evidence="1 2" key="1">
    <citation type="submission" date="2018-12" db="EMBL/GenBank/DDBJ databases">
        <authorList>
            <consortium name="Pathogen Informatics"/>
        </authorList>
    </citation>
    <scope>NUCLEOTIDE SEQUENCE [LARGE SCALE GENOMIC DNA]</scope>
    <source>
        <strain evidence="1 2">NCTC10207</strain>
    </source>
</reference>